<protein>
    <submittedName>
        <fullName evidence="2">Beta/gamma crystallin</fullName>
    </submittedName>
</protein>
<feature type="signal peptide" evidence="1">
    <location>
        <begin position="1"/>
        <end position="17"/>
    </location>
</feature>
<proteinExistence type="predicted"/>
<name>A0A8H4IJJ0_9PEZI</name>
<dbReference type="Proteomes" id="UP000572817">
    <property type="component" value="Unassembled WGS sequence"/>
</dbReference>
<feature type="chain" id="PRO_5036266349" evidence="1">
    <location>
        <begin position="18"/>
        <end position="147"/>
    </location>
</feature>
<keyword evidence="1" id="KW-0732">Signal</keyword>
<sequence length="147" mass="16387">MQLRLTLVAAFAAIALAAPPAYPSEIYEAPQLANITTTEPSAVEIAEPLVSKRGETAGTTWCEHSMHTKPCVRLDFEAAKCYNLARYWNDKMSSIFPTSRTDRCIVYENTNCKGKRLTVSWPGINRLADRGMNDKVSSIECFKYMAS</sequence>
<comment type="caution">
    <text evidence="2">The sequence shown here is derived from an EMBL/GenBank/DDBJ whole genome shotgun (WGS) entry which is preliminary data.</text>
</comment>
<reference evidence="2 4" key="1">
    <citation type="submission" date="2020-04" db="EMBL/GenBank/DDBJ databases">
        <title>Genome Assembly and Annotation of Botryosphaeria dothidea sdau 11-99, a Latent Pathogen of Apple Fruit Ring Rot in China.</title>
        <authorList>
            <person name="Yu C."/>
            <person name="Diao Y."/>
            <person name="Lu Q."/>
            <person name="Zhao J."/>
            <person name="Cui S."/>
            <person name="Peng C."/>
            <person name="He B."/>
            <person name="Liu H."/>
        </authorList>
    </citation>
    <scope>NUCLEOTIDE SEQUENCE [LARGE SCALE GENOMIC DNA]</scope>
    <source>
        <strain evidence="4">sdau11-99</strain>
        <strain evidence="2">Sdau11-99</strain>
    </source>
</reference>
<dbReference type="AlphaFoldDB" id="A0A8H4IJJ0"/>
<evidence type="ECO:0000313" key="2">
    <source>
        <dbReference type="EMBL" id="KAF4301429.1"/>
    </source>
</evidence>
<gene>
    <name evidence="3" type="ORF">GTA08_BOTSDO07037</name>
    <name evidence="2" type="ORF">GTA08_BOTSDO11231</name>
</gene>
<evidence type="ECO:0000313" key="3">
    <source>
        <dbReference type="EMBL" id="KAF4305619.1"/>
    </source>
</evidence>
<dbReference type="Gene3D" id="2.60.20.10">
    <property type="entry name" value="Crystallins"/>
    <property type="match status" value="1"/>
</dbReference>
<dbReference type="EMBL" id="WWBZ02000082">
    <property type="protein sequence ID" value="KAF4301429.1"/>
    <property type="molecule type" value="Genomic_DNA"/>
</dbReference>
<dbReference type="SUPFAM" id="SSF49695">
    <property type="entry name" value="gamma-Crystallin-like"/>
    <property type="match status" value="1"/>
</dbReference>
<organism evidence="2 4">
    <name type="scientific">Botryosphaeria dothidea</name>
    <dbReference type="NCBI Taxonomy" id="55169"/>
    <lineage>
        <taxon>Eukaryota</taxon>
        <taxon>Fungi</taxon>
        <taxon>Dikarya</taxon>
        <taxon>Ascomycota</taxon>
        <taxon>Pezizomycotina</taxon>
        <taxon>Dothideomycetes</taxon>
        <taxon>Dothideomycetes incertae sedis</taxon>
        <taxon>Botryosphaeriales</taxon>
        <taxon>Botryosphaeriaceae</taxon>
        <taxon>Botryosphaeria</taxon>
    </lineage>
</organism>
<dbReference type="EMBL" id="WWBZ02000040">
    <property type="protein sequence ID" value="KAF4305619.1"/>
    <property type="molecule type" value="Genomic_DNA"/>
</dbReference>
<accession>A0A8H4IJJ0</accession>
<evidence type="ECO:0000313" key="4">
    <source>
        <dbReference type="Proteomes" id="UP000572817"/>
    </source>
</evidence>
<dbReference type="InterPro" id="IPR011024">
    <property type="entry name" value="G_crystallin-like"/>
</dbReference>
<evidence type="ECO:0000256" key="1">
    <source>
        <dbReference type="SAM" id="SignalP"/>
    </source>
</evidence>
<dbReference type="OrthoDB" id="3933616at2759"/>
<keyword evidence="4" id="KW-1185">Reference proteome</keyword>